<evidence type="ECO:0000256" key="1">
    <source>
        <dbReference type="ARBA" id="ARBA00004196"/>
    </source>
</evidence>
<dbReference type="PANTHER" id="PTHR35936:SF34">
    <property type="entry name" value="ABC TRANSPORTER EXTRACELLULAR-BINDING PROTEIN YCKB-RELATED"/>
    <property type="match status" value="1"/>
</dbReference>
<evidence type="ECO:0000256" key="3">
    <source>
        <dbReference type="ARBA" id="ARBA00022729"/>
    </source>
</evidence>
<comment type="similarity">
    <text evidence="2 4">Belongs to the bacterial solute-binding protein 3 family.</text>
</comment>
<evidence type="ECO:0000259" key="5">
    <source>
        <dbReference type="SMART" id="SM00062"/>
    </source>
</evidence>
<dbReference type="PANTHER" id="PTHR35936">
    <property type="entry name" value="MEMBRANE-BOUND LYTIC MUREIN TRANSGLYCOSYLASE F"/>
    <property type="match status" value="1"/>
</dbReference>
<dbReference type="PROSITE" id="PS01039">
    <property type="entry name" value="SBP_BACTERIAL_3"/>
    <property type="match status" value="1"/>
</dbReference>
<dbReference type="Proteomes" id="UP000004509">
    <property type="component" value="Unassembled WGS sequence"/>
</dbReference>
<name>C8PSU4_9SPIR</name>
<reference evidence="6 7" key="1">
    <citation type="submission" date="2009-07" db="EMBL/GenBank/DDBJ databases">
        <authorList>
            <person name="Madupu R."/>
            <person name="Sebastian Y."/>
            <person name="Durkin A.S."/>
            <person name="Torralba M."/>
            <person name="Methe B."/>
            <person name="Sutton G.G."/>
            <person name="Strausberg R.L."/>
            <person name="Nelson K.E."/>
        </authorList>
    </citation>
    <scope>NUCLEOTIDE SEQUENCE [LARGE SCALE GENOMIC DNA]</scope>
    <source>
        <strain evidence="6 7">ATCC 35580</strain>
    </source>
</reference>
<comment type="subcellular location">
    <subcellularLocation>
        <location evidence="1">Cell envelope</location>
    </subcellularLocation>
</comment>
<dbReference type="RefSeq" id="WP_006189670.1">
    <property type="nucleotide sequence ID" value="NZ_ACYH01000054.1"/>
</dbReference>
<proteinExistence type="inferred from homology"/>
<comment type="caution">
    <text evidence="6">The sequence shown here is derived from an EMBL/GenBank/DDBJ whole genome shotgun (WGS) entry which is preliminary data.</text>
</comment>
<dbReference type="GO" id="GO:0030313">
    <property type="term" value="C:cell envelope"/>
    <property type="evidence" value="ECO:0007669"/>
    <property type="project" value="UniProtKB-SubCell"/>
</dbReference>
<gene>
    <name evidence="6" type="ORF">TREVI0001_2484</name>
</gene>
<dbReference type="OrthoDB" id="115856at2"/>
<dbReference type="Pfam" id="PF00497">
    <property type="entry name" value="SBP_bac_3"/>
    <property type="match status" value="1"/>
</dbReference>
<keyword evidence="3" id="KW-0732">Signal</keyword>
<dbReference type="InterPro" id="IPR001638">
    <property type="entry name" value="Solute-binding_3/MltF_N"/>
</dbReference>
<evidence type="ECO:0000313" key="6">
    <source>
        <dbReference type="EMBL" id="EEV19555.1"/>
    </source>
</evidence>
<dbReference type="Gene3D" id="3.40.190.10">
    <property type="entry name" value="Periplasmic binding protein-like II"/>
    <property type="match status" value="2"/>
</dbReference>
<dbReference type="STRING" id="596324.TREVI0001_2484"/>
<dbReference type="PROSITE" id="PS51257">
    <property type="entry name" value="PROKAR_LIPOPROTEIN"/>
    <property type="match status" value="1"/>
</dbReference>
<dbReference type="InterPro" id="IPR018313">
    <property type="entry name" value="SBP_3_CS"/>
</dbReference>
<evidence type="ECO:0000256" key="2">
    <source>
        <dbReference type="ARBA" id="ARBA00010333"/>
    </source>
</evidence>
<dbReference type="EMBL" id="ACYH01000054">
    <property type="protein sequence ID" value="EEV19555.1"/>
    <property type="molecule type" value="Genomic_DNA"/>
</dbReference>
<dbReference type="SUPFAM" id="SSF53850">
    <property type="entry name" value="Periplasmic binding protein-like II"/>
    <property type="match status" value="1"/>
</dbReference>
<sequence length="275" mass="30946">MKIKSFFGILLIFSLISCTGRRTETEGINDSSLARVIVNNELVVGVDPSIPPLSFYSSAGQIVGYEIDIAQTVADKLGVKLKLVPITTANRVAELQNRAIQYIASGFNNNEQNAEHFLLSIPYLRDALVVVVLRSIEGTIAFSQFTDLRNKRIGMVSDEEMRELVMKSPLYINNGRRPYFYPRMENMLTALDFGQLDAVVMNLLTYYSKTTIEKKPYAAIGEPITITTYSYAFRKEDKELAKTMNTFLTDMANDGTLRRISEKWFGADVSIVGKY</sequence>
<dbReference type="eggNOG" id="COG0834">
    <property type="taxonomic scope" value="Bacteria"/>
</dbReference>
<feature type="domain" description="Solute-binding protein family 3/N-terminal" evidence="5">
    <location>
        <begin position="41"/>
        <end position="268"/>
    </location>
</feature>
<organism evidence="6 7">
    <name type="scientific">Treponema vincentii ATCC 35580</name>
    <dbReference type="NCBI Taxonomy" id="596324"/>
    <lineage>
        <taxon>Bacteria</taxon>
        <taxon>Pseudomonadati</taxon>
        <taxon>Spirochaetota</taxon>
        <taxon>Spirochaetia</taxon>
        <taxon>Spirochaetales</taxon>
        <taxon>Treponemataceae</taxon>
        <taxon>Treponema</taxon>
    </lineage>
</organism>
<accession>C8PSU4</accession>
<evidence type="ECO:0000313" key="7">
    <source>
        <dbReference type="Proteomes" id="UP000004509"/>
    </source>
</evidence>
<dbReference type="SMART" id="SM00062">
    <property type="entry name" value="PBPb"/>
    <property type="match status" value="1"/>
</dbReference>
<dbReference type="AlphaFoldDB" id="C8PSU4"/>
<protein>
    <submittedName>
        <fullName evidence="6">ABC transporter, substrate-binding protein, family 3</fullName>
    </submittedName>
</protein>
<evidence type="ECO:0000256" key="4">
    <source>
        <dbReference type="RuleBase" id="RU003744"/>
    </source>
</evidence>